<keyword evidence="2" id="KW-0378">Hydrolase</keyword>
<feature type="repeat" description="TPR" evidence="5">
    <location>
        <begin position="446"/>
        <end position="479"/>
    </location>
</feature>
<reference evidence="7 8" key="1">
    <citation type="submission" date="2019-02" db="EMBL/GenBank/DDBJ databases">
        <title>Genome sequencing of the rare red list fungi Antrodiella citrinella (Flaviporus citrinellus).</title>
        <authorList>
            <person name="Buettner E."/>
            <person name="Kellner H."/>
        </authorList>
    </citation>
    <scope>NUCLEOTIDE SEQUENCE [LARGE SCALE GENOMIC DNA]</scope>
    <source>
        <strain evidence="7 8">DSM 108506</strain>
    </source>
</reference>
<dbReference type="Gene3D" id="3.40.50.300">
    <property type="entry name" value="P-loop containing nucleotide triphosphate hydrolases"/>
    <property type="match status" value="1"/>
</dbReference>
<dbReference type="GO" id="GO:0016787">
    <property type="term" value="F:hydrolase activity"/>
    <property type="evidence" value="ECO:0007669"/>
    <property type="project" value="UniProtKB-KW"/>
</dbReference>
<dbReference type="InterPro" id="IPR011990">
    <property type="entry name" value="TPR-like_helical_dom_sf"/>
</dbReference>
<evidence type="ECO:0000313" key="8">
    <source>
        <dbReference type="Proteomes" id="UP000308730"/>
    </source>
</evidence>
<dbReference type="Gene3D" id="1.25.40.10">
    <property type="entry name" value="Tetratricopeptide repeat domain"/>
    <property type="match status" value="1"/>
</dbReference>
<dbReference type="SUPFAM" id="SSF48452">
    <property type="entry name" value="TPR-like"/>
    <property type="match status" value="1"/>
</dbReference>
<dbReference type="GO" id="GO:0005524">
    <property type="term" value="F:ATP binding"/>
    <property type="evidence" value="ECO:0007669"/>
    <property type="project" value="UniProtKB-KW"/>
</dbReference>
<sequence>MLFKIFGIERAWQQYCDTTENLVPRPRQVFVTQSAFLARKVQEAYTKLSHMLAMEHGHHALKPHAEEERALVDMDEEAHWHSTLPRAFSQLDESHFPLFVTYSMLCEMLEQDFKSAKASHNHTSPIADRLEARTMSSQQLKKQFDPAQIFAEFMGVIKGSERALRTQQGYLTREEYTPTQRRSGVLSVDRDTIYDLFEAYLKVKRRRGEYDAADRTYRIFCGLRRDGIPGRKVDYVYVDEVQDNLLTDTFILRSICRNPNGLFWAGDTAQTISAGSSFKFNELKAFQWRLEANAQKQCLPAKNPRLFQLVKNYRSHGGIVKCAQSILDLLMHFWPDSIDHIADETDSIPGPTPIFFPGGFTKGSAGLGEFLLTSSADARSETGVELGAQGCILVRDDTAREQLRSEVGDTGIIIDFVIQWFWQQKGLIRIHKIGDKIPRLATTSTAEEWSEIAHELFQRKQYEEAAKSFGRAGRLSQKAQAIAFHLRQTAELKPHPAAGRGTAKSSRSLAFLSAAEAFSACAVAGSAFPSTSRSYHRNAAECYANSGDDARAGDEFQSASEYTMAAQYYRRAGLFDKAIHILRVHRDAIPPDIADGIKEVAKMHYVSKHELKKAMTLFESEDKAIYFMEEMGRIQLRASELNNALLTISGDVDHWA</sequence>
<keyword evidence="4" id="KW-0067">ATP-binding</keyword>
<keyword evidence="5" id="KW-0802">TPR repeat</keyword>
<dbReference type="EMBL" id="SGPM01000129">
    <property type="protein sequence ID" value="THH29326.1"/>
    <property type="molecule type" value="Genomic_DNA"/>
</dbReference>
<dbReference type="InterPro" id="IPR027417">
    <property type="entry name" value="P-loop_NTPase"/>
</dbReference>
<dbReference type="GO" id="GO:0004386">
    <property type="term" value="F:helicase activity"/>
    <property type="evidence" value="ECO:0007669"/>
    <property type="project" value="UniProtKB-KW"/>
</dbReference>
<dbReference type="InterPro" id="IPR013986">
    <property type="entry name" value="DExx_box_DNA_helicase_dom_sf"/>
</dbReference>
<accession>A0A4S4MSZ3</accession>
<dbReference type="Proteomes" id="UP000308730">
    <property type="component" value="Unassembled WGS sequence"/>
</dbReference>
<evidence type="ECO:0000256" key="4">
    <source>
        <dbReference type="ARBA" id="ARBA00022840"/>
    </source>
</evidence>
<dbReference type="SUPFAM" id="SSF52540">
    <property type="entry name" value="P-loop containing nucleoside triphosphate hydrolases"/>
    <property type="match status" value="1"/>
</dbReference>
<evidence type="ECO:0000256" key="5">
    <source>
        <dbReference type="PROSITE-ProRule" id="PRU00339"/>
    </source>
</evidence>
<comment type="caution">
    <text evidence="7">The sequence shown here is derived from an EMBL/GenBank/DDBJ whole genome shotgun (WGS) entry which is preliminary data.</text>
</comment>
<evidence type="ECO:0000256" key="1">
    <source>
        <dbReference type="ARBA" id="ARBA00022741"/>
    </source>
</evidence>
<dbReference type="InterPro" id="IPR039904">
    <property type="entry name" value="TRANK1"/>
</dbReference>
<keyword evidence="1" id="KW-0547">Nucleotide-binding</keyword>
<dbReference type="InterPro" id="IPR019734">
    <property type="entry name" value="TPR_rpt"/>
</dbReference>
<dbReference type="Pfam" id="PF00580">
    <property type="entry name" value="UvrD-helicase"/>
    <property type="match status" value="1"/>
</dbReference>
<dbReference type="Gene3D" id="1.10.10.160">
    <property type="match status" value="1"/>
</dbReference>
<keyword evidence="3" id="KW-0347">Helicase</keyword>
<evidence type="ECO:0000256" key="3">
    <source>
        <dbReference type="ARBA" id="ARBA00022806"/>
    </source>
</evidence>
<dbReference type="PANTHER" id="PTHR21529">
    <property type="entry name" value="MAMMARY TURMOR VIRUS RECEPTOR HOMOLOG 1, 2 MTVR1, 2"/>
    <property type="match status" value="1"/>
</dbReference>
<protein>
    <recommendedName>
        <fullName evidence="6">UvrD-like helicase ATP-binding domain-containing protein</fullName>
    </recommendedName>
</protein>
<dbReference type="AlphaFoldDB" id="A0A4S4MSZ3"/>
<dbReference type="PROSITE" id="PS50005">
    <property type="entry name" value="TPR"/>
    <property type="match status" value="1"/>
</dbReference>
<evidence type="ECO:0000313" key="7">
    <source>
        <dbReference type="EMBL" id="THH29326.1"/>
    </source>
</evidence>
<dbReference type="OrthoDB" id="2755216at2759"/>
<evidence type="ECO:0000259" key="6">
    <source>
        <dbReference type="Pfam" id="PF00580"/>
    </source>
</evidence>
<organism evidence="7 8">
    <name type="scientific">Antrodiella citrinella</name>
    <dbReference type="NCBI Taxonomy" id="2447956"/>
    <lineage>
        <taxon>Eukaryota</taxon>
        <taxon>Fungi</taxon>
        <taxon>Dikarya</taxon>
        <taxon>Basidiomycota</taxon>
        <taxon>Agaricomycotina</taxon>
        <taxon>Agaricomycetes</taxon>
        <taxon>Polyporales</taxon>
        <taxon>Steccherinaceae</taxon>
        <taxon>Antrodiella</taxon>
    </lineage>
</organism>
<evidence type="ECO:0000256" key="2">
    <source>
        <dbReference type="ARBA" id="ARBA00022801"/>
    </source>
</evidence>
<keyword evidence="8" id="KW-1185">Reference proteome</keyword>
<proteinExistence type="predicted"/>
<dbReference type="PANTHER" id="PTHR21529:SF4">
    <property type="entry name" value="TPR AND ANKYRIN REPEAT-CONTAINING PROTEIN 1"/>
    <property type="match status" value="1"/>
</dbReference>
<name>A0A4S4MSZ3_9APHY</name>
<dbReference type="InterPro" id="IPR014016">
    <property type="entry name" value="UvrD-like_ATP-bd"/>
</dbReference>
<feature type="domain" description="UvrD-like helicase ATP-binding" evidence="6">
    <location>
        <begin position="103"/>
        <end position="272"/>
    </location>
</feature>
<gene>
    <name evidence="7" type="ORF">EUX98_g4867</name>
</gene>